<reference evidence="12 13" key="1">
    <citation type="journal article" date="2008" name="Nature">
        <title>Genome analysis of the platypus reveals unique signatures of evolution.</title>
        <authorList>
            <person name="Warren W.C."/>
            <person name="Hillier L.W."/>
            <person name="Marshall Graves J.A."/>
            <person name="Birney E."/>
            <person name="Ponting C.P."/>
            <person name="Grutzner F."/>
            <person name="Belov K."/>
            <person name="Miller W."/>
            <person name="Clarke L."/>
            <person name="Chinwalla A.T."/>
            <person name="Yang S.P."/>
            <person name="Heger A."/>
            <person name="Locke D.P."/>
            <person name="Miethke P."/>
            <person name="Waters P.D."/>
            <person name="Veyrunes F."/>
            <person name="Fulton L."/>
            <person name="Fulton B."/>
            <person name="Graves T."/>
            <person name="Wallis J."/>
            <person name="Puente X.S."/>
            <person name="Lopez-Otin C."/>
            <person name="Ordonez G.R."/>
            <person name="Eichler E.E."/>
            <person name="Chen L."/>
            <person name="Cheng Z."/>
            <person name="Deakin J.E."/>
            <person name="Alsop A."/>
            <person name="Thompson K."/>
            <person name="Kirby P."/>
            <person name="Papenfuss A.T."/>
            <person name="Wakefield M.J."/>
            <person name="Olender T."/>
            <person name="Lancet D."/>
            <person name="Huttley G.A."/>
            <person name="Smit A.F."/>
            <person name="Pask A."/>
            <person name="Temple-Smith P."/>
            <person name="Batzer M.A."/>
            <person name="Walker J.A."/>
            <person name="Konkel M.K."/>
            <person name="Harris R.S."/>
            <person name="Whittington C.M."/>
            <person name="Wong E.S."/>
            <person name="Gemmell N.J."/>
            <person name="Buschiazzo E."/>
            <person name="Vargas Jentzsch I.M."/>
            <person name="Merkel A."/>
            <person name="Schmitz J."/>
            <person name="Zemann A."/>
            <person name="Churakov G."/>
            <person name="Kriegs J.O."/>
            <person name="Brosius J."/>
            <person name="Murchison E.P."/>
            <person name="Sachidanandam R."/>
            <person name="Smith C."/>
            <person name="Hannon G.J."/>
            <person name="Tsend-Ayush E."/>
            <person name="McMillan D."/>
            <person name="Attenborough R."/>
            <person name="Rens W."/>
            <person name="Ferguson-Smith M."/>
            <person name="Lefevre C.M."/>
            <person name="Sharp J.A."/>
            <person name="Nicholas K.R."/>
            <person name="Ray D.A."/>
            <person name="Kube M."/>
            <person name="Reinhardt R."/>
            <person name="Pringle T.H."/>
            <person name="Taylor J."/>
            <person name="Jones R.C."/>
            <person name="Nixon B."/>
            <person name="Dacheux J.L."/>
            <person name="Niwa H."/>
            <person name="Sekita Y."/>
            <person name="Huang X."/>
            <person name="Stark A."/>
            <person name="Kheradpour P."/>
            <person name="Kellis M."/>
            <person name="Flicek P."/>
            <person name="Chen Y."/>
            <person name="Webber C."/>
            <person name="Hardison R."/>
            <person name="Nelson J."/>
            <person name="Hallsworth-Pepin K."/>
            <person name="Delehaunty K."/>
            <person name="Markovic C."/>
            <person name="Minx P."/>
            <person name="Feng Y."/>
            <person name="Kremitzki C."/>
            <person name="Mitreva M."/>
            <person name="Glasscock J."/>
            <person name="Wylie T."/>
            <person name="Wohldmann P."/>
            <person name="Thiru P."/>
            <person name="Nhan M.N."/>
            <person name="Pohl C.S."/>
            <person name="Smith S.M."/>
            <person name="Hou S."/>
            <person name="Nefedov M."/>
            <person name="de Jong P.J."/>
            <person name="Renfree M.B."/>
            <person name="Mardis E.R."/>
            <person name="Wilson R.K."/>
        </authorList>
    </citation>
    <scope>NUCLEOTIDE SEQUENCE [LARGE SCALE GENOMIC DNA]</scope>
    <source>
        <strain evidence="12 13">Glennie</strain>
    </source>
</reference>
<dbReference type="GO" id="GO:0001938">
    <property type="term" value="P:positive regulation of endothelial cell proliferation"/>
    <property type="evidence" value="ECO:0007669"/>
    <property type="project" value="Ensembl"/>
</dbReference>
<dbReference type="GO" id="GO:0005125">
    <property type="term" value="F:cytokine activity"/>
    <property type="evidence" value="ECO:0000318"/>
    <property type="project" value="GO_Central"/>
</dbReference>
<dbReference type="PANTHER" id="PTHR15119">
    <property type="entry name" value="SECRETOGRANIN II"/>
    <property type="match status" value="1"/>
</dbReference>
<proteinExistence type="inferred from homology"/>
<sequence>MADAKTSWLGAALSLTPLFFLICCVDAASFQHYQLLQKDPDYRFKNLQRFPSPDMIKALEYLESLRQQANKGESIPDYNSFQGIQVPFQQKEIKDQSHLADSLKDSLSEDESQWMQIILEALRQAEKESKAASKENKAYPLSSDKSFPIEVSDDYESQQWPERRHRHTKLPRLYEESTRDNPFKRTNEIVEEQYTPQSLATLESVFQELGKLTEPSNRKRERLDEEQKLYADDEDDIYRVNNIAYEDVVGGEDWNPIEEKVESQTQEEVRDSKEEIEKNEEEVDDEMKRSGKSGLLDEDIRKENKDQLSDEVSRLMNYYLKKIMNGAGNGRQRSGQNEEKRATKVLEKRLDPQAIYELIEISRNLQIPPEDLIDMLKVGEKPRERMETEQDSELPDDTDETSEADFDHPEVFQSKTNSKNGYPKPPANAGPDALPESLNIEDILNILGTDNVANQNPAFFGKQLSRENVLPRLTYMPGRPRGHQAPKAPWLTDQERRPMEYENVNGKDEELGDYLAKMLAKYPEVMNSNQMKRVPVSVSSEDEQQEEDQIEQAIKDHLSQLGSQESEKLALANKRLSLVQENDDTQNGQYLDEDMLMKVLEYLNQEKSEKGRGHMNKRAMENM</sequence>
<dbReference type="Pfam" id="PF01271">
    <property type="entry name" value="Granin"/>
    <property type="match status" value="1"/>
</dbReference>
<keyword evidence="8 11" id="KW-0732">Signal</keyword>
<dbReference type="Proteomes" id="UP000002279">
    <property type="component" value="Chromosome 7"/>
</dbReference>
<feature type="chain" id="PRO_5003357585" description="Secretogranin-2" evidence="11">
    <location>
        <begin position="28"/>
        <end position="623"/>
    </location>
</feature>
<evidence type="ECO:0000256" key="5">
    <source>
        <dbReference type="ARBA" id="ARBA00013649"/>
    </source>
</evidence>
<feature type="region of interest" description="Disordered" evidence="10">
    <location>
        <begin position="326"/>
        <end position="345"/>
    </location>
</feature>
<dbReference type="eggNOG" id="ENOG502QV5W">
    <property type="taxonomic scope" value="Eukaryota"/>
</dbReference>
<dbReference type="OMA" id="RNAAYDD"/>
<evidence type="ECO:0000256" key="6">
    <source>
        <dbReference type="ARBA" id="ARBA00022525"/>
    </source>
</evidence>
<keyword evidence="13" id="KW-1185">Reference proteome</keyword>
<keyword evidence="6" id="KW-0964">Secreted</keyword>
<evidence type="ECO:0000256" key="9">
    <source>
        <dbReference type="ARBA" id="ARBA00032429"/>
    </source>
</evidence>
<protein>
    <recommendedName>
        <fullName evidence="5">Secretogranin-2</fullName>
    </recommendedName>
    <alternativeName>
        <fullName evidence="9">Secretogranin II</fullName>
    </alternativeName>
</protein>
<name>F7ETF5_ORNAN</name>
<dbReference type="GO" id="GO:0005615">
    <property type="term" value="C:extracellular space"/>
    <property type="evidence" value="ECO:0000318"/>
    <property type="project" value="GO_Central"/>
</dbReference>
<feature type="compositionally biased region" description="Basic and acidic residues" evidence="10">
    <location>
        <begin position="260"/>
        <end position="276"/>
    </location>
</feature>
<dbReference type="Bgee" id="ENSOANG00000009136">
    <property type="expression patterns" value="Expressed in brain and 8 other cell types or tissues"/>
</dbReference>
<evidence type="ECO:0000256" key="3">
    <source>
        <dbReference type="ARBA" id="ARBA00005723"/>
    </source>
</evidence>
<dbReference type="RefSeq" id="XP_001511192.1">
    <property type="nucleotide sequence ID" value="XM_001511142.5"/>
</dbReference>
<dbReference type="KEGG" id="oaa:100081429"/>
<dbReference type="GO" id="GO:0048245">
    <property type="term" value="P:eosinophil chemotaxis"/>
    <property type="evidence" value="ECO:0000318"/>
    <property type="project" value="GO_Central"/>
</dbReference>
<dbReference type="GO" id="GO:0001525">
    <property type="term" value="P:angiogenesis"/>
    <property type="evidence" value="ECO:0000318"/>
    <property type="project" value="GO_Central"/>
</dbReference>
<keyword evidence="7" id="KW-0165">Cleavage on pair of basic residues</keyword>
<comment type="subunit">
    <text evidence="4">Interacts with Secretogranin III/SCG3.</text>
</comment>
<feature type="compositionally biased region" description="Basic and acidic residues" evidence="10">
    <location>
        <begin position="336"/>
        <end position="345"/>
    </location>
</feature>
<dbReference type="PANTHER" id="PTHR15119:SF0">
    <property type="entry name" value="SECRETOGRANIN-2"/>
    <property type="match status" value="1"/>
</dbReference>
<dbReference type="STRING" id="9258.ENSOANP00000014540"/>
<dbReference type="HOGENOM" id="CLU_031294_0_0_1"/>
<feature type="region of interest" description="Disordered" evidence="10">
    <location>
        <begin position="260"/>
        <end position="308"/>
    </location>
</feature>
<feature type="compositionally biased region" description="Basic and acidic residues" evidence="10">
    <location>
        <begin position="298"/>
        <end position="308"/>
    </location>
</feature>
<accession>F7ETF5</accession>
<evidence type="ECO:0000313" key="13">
    <source>
        <dbReference type="Proteomes" id="UP000002279"/>
    </source>
</evidence>
<evidence type="ECO:0000256" key="2">
    <source>
        <dbReference type="ARBA" id="ARBA00004613"/>
    </source>
</evidence>
<gene>
    <name evidence="12" type="primary">SCG2</name>
</gene>
<evidence type="ECO:0000256" key="8">
    <source>
        <dbReference type="ARBA" id="ARBA00022729"/>
    </source>
</evidence>
<dbReference type="Ensembl" id="ENSOANT00000014543.2">
    <property type="protein sequence ID" value="ENSOANP00000014540.1"/>
    <property type="gene ID" value="ENSOANG00000009136.2"/>
</dbReference>
<dbReference type="GeneTree" id="ENSGT00390000010895"/>
<dbReference type="GeneID" id="100081429"/>
<dbReference type="GO" id="GO:0050930">
    <property type="term" value="P:induction of positive chemotaxis"/>
    <property type="evidence" value="ECO:0007669"/>
    <property type="project" value="Ensembl"/>
</dbReference>
<dbReference type="GO" id="GO:0000165">
    <property type="term" value="P:MAPK cascade"/>
    <property type="evidence" value="ECO:0007669"/>
    <property type="project" value="Ensembl"/>
</dbReference>
<organism evidence="12 13">
    <name type="scientific">Ornithorhynchus anatinus</name>
    <name type="common">Duckbill platypus</name>
    <dbReference type="NCBI Taxonomy" id="9258"/>
    <lineage>
        <taxon>Eukaryota</taxon>
        <taxon>Metazoa</taxon>
        <taxon>Chordata</taxon>
        <taxon>Craniata</taxon>
        <taxon>Vertebrata</taxon>
        <taxon>Euteleostomi</taxon>
        <taxon>Mammalia</taxon>
        <taxon>Monotremata</taxon>
        <taxon>Ornithorhynchidae</taxon>
        <taxon>Ornithorhynchus</taxon>
    </lineage>
</organism>
<dbReference type="InterPro" id="IPR001990">
    <property type="entry name" value="Granin"/>
</dbReference>
<dbReference type="AlphaFoldDB" id="F7ETF5"/>
<evidence type="ECO:0000256" key="1">
    <source>
        <dbReference type="ARBA" id="ARBA00003092"/>
    </source>
</evidence>
<dbReference type="CTD" id="7857"/>
<evidence type="ECO:0000313" key="12">
    <source>
        <dbReference type="Ensembl" id="ENSOANP00000014540.1"/>
    </source>
</evidence>
<feature type="compositionally biased region" description="Acidic residues" evidence="10">
    <location>
        <begin position="389"/>
        <end position="404"/>
    </location>
</feature>
<dbReference type="InterPro" id="IPR038858">
    <property type="entry name" value="ScgII"/>
</dbReference>
<evidence type="ECO:0000256" key="4">
    <source>
        <dbReference type="ARBA" id="ARBA00011376"/>
    </source>
</evidence>
<comment type="function">
    <text evidence="1">Neuroendocrine protein of the granin family that regulates the biogenesis of secretory granules.</text>
</comment>
<evidence type="ECO:0000256" key="11">
    <source>
        <dbReference type="SAM" id="SignalP"/>
    </source>
</evidence>
<comment type="similarity">
    <text evidence="3">Belongs to the chromogranin/secretogranin protein family.</text>
</comment>
<reference evidence="12" key="3">
    <citation type="submission" date="2025-09" db="UniProtKB">
        <authorList>
            <consortium name="Ensembl"/>
        </authorList>
    </citation>
    <scope>IDENTIFICATION</scope>
    <source>
        <strain evidence="12">Glennie</strain>
    </source>
</reference>
<evidence type="ECO:0000256" key="10">
    <source>
        <dbReference type="SAM" id="MobiDB-lite"/>
    </source>
</evidence>
<feature type="signal peptide" evidence="11">
    <location>
        <begin position="1"/>
        <end position="27"/>
    </location>
</feature>
<evidence type="ECO:0000256" key="7">
    <source>
        <dbReference type="ARBA" id="ARBA00022685"/>
    </source>
</evidence>
<dbReference type="GO" id="GO:2000352">
    <property type="term" value="P:negative regulation of endothelial cell apoptotic process"/>
    <property type="evidence" value="ECO:0007669"/>
    <property type="project" value="Ensembl"/>
</dbReference>
<comment type="subcellular location">
    <subcellularLocation>
        <location evidence="2">Secreted</location>
    </subcellularLocation>
</comment>
<dbReference type="GO" id="GO:2001237">
    <property type="term" value="P:negative regulation of extrinsic apoptotic signaling pathway"/>
    <property type="evidence" value="ECO:0007669"/>
    <property type="project" value="Ensembl"/>
</dbReference>
<dbReference type="GO" id="GO:0030141">
    <property type="term" value="C:secretory granule"/>
    <property type="evidence" value="ECO:0000318"/>
    <property type="project" value="GO_Central"/>
</dbReference>
<dbReference type="OrthoDB" id="8894600at2759"/>
<reference evidence="12" key="2">
    <citation type="submission" date="2025-08" db="UniProtKB">
        <authorList>
            <consortium name="Ensembl"/>
        </authorList>
    </citation>
    <scope>IDENTIFICATION</scope>
    <source>
        <strain evidence="12">Glennie</strain>
    </source>
</reference>
<feature type="region of interest" description="Disordered" evidence="10">
    <location>
        <begin position="380"/>
        <end position="435"/>
    </location>
</feature>
<dbReference type="GO" id="GO:0098992">
    <property type="term" value="C:neuronal dense core vesicle"/>
    <property type="evidence" value="ECO:0007669"/>
    <property type="project" value="Ensembl"/>
</dbReference>
<dbReference type="FunCoup" id="F7ETF5">
    <property type="interactions" value="154"/>
</dbReference>
<dbReference type="InParanoid" id="F7ETF5"/>
<dbReference type="GO" id="GO:0042056">
    <property type="term" value="F:chemoattractant activity"/>
    <property type="evidence" value="ECO:0000318"/>
    <property type="project" value="GO_Central"/>
</dbReference>